<dbReference type="EMBL" id="CAJPWZ010000127">
    <property type="protein sequence ID" value="CAG2186277.1"/>
    <property type="molecule type" value="Genomic_DNA"/>
</dbReference>
<dbReference type="AlphaFoldDB" id="A0A8S3PRB5"/>
<gene>
    <name evidence="2" type="ORF">MEDL_1842</name>
</gene>
<keyword evidence="1" id="KW-0472">Membrane</keyword>
<keyword evidence="3" id="KW-1185">Reference proteome</keyword>
<keyword evidence="1" id="KW-1133">Transmembrane helix</keyword>
<feature type="transmembrane region" description="Helical" evidence="1">
    <location>
        <begin position="24"/>
        <end position="47"/>
    </location>
</feature>
<evidence type="ECO:0000256" key="1">
    <source>
        <dbReference type="SAM" id="Phobius"/>
    </source>
</evidence>
<accession>A0A8S3PRB5</accession>
<reference evidence="2" key="1">
    <citation type="submission" date="2021-03" db="EMBL/GenBank/DDBJ databases">
        <authorList>
            <person name="Bekaert M."/>
        </authorList>
    </citation>
    <scope>NUCLEOTIDE SEQUENCE</scope>
</reference>
<keyword evidence="1" id="KW-0812">Transmembrane</keyword>
<comment type="caution">
    <text evidence="2">The sequence shown here is derived from an EMBL/GenBank/DDBJ whole genome shotgun (WGS) entry which is preliminary data.</text>
</comment>
<evidence type="ECO:0000313" key="3">
    <source>
        <dbReference type="Proteomes" id="UP000683360"/>
    </source>
</evidence>
<name>A0A8S3PRB5_MYTED</name>
<organism evidence="2 3">
    <name type="scientific">Mytilus edulis</name>
    <name type="common">Blue mussel</name>
    <dbReference type="NCBI Taxonomy" id="6550"/>
    <lineage>
        <taxon>Eukaryota</taxon>
        <taxon>Metazoa</taxon>
        <taxon>Spiralia</taxon>
        <taxon>Lophotrochozoa</taxon>
        <taxon>Mollusca</taxon>
        <taxon>Bivalvia</taxon>
        <taxon>Autobranchia</taxon>
        <taxon>Pteriomorphia</taxon>
        <taxon>Mytilida</taxon>
        <taxon>Mytiloidea</taxon>
        <taxon>Mytilidae</taxon>
        <taxon>Mytilinae</taxon>
        <taxon>Mytilus</taxon>
    </lineage>
</organism>
<protein>
    <submittedName>
        <fullName evidence="2">Uncharacterized protein</fullName>
    </submittedName>
</protein>
<evidence type="ECO:0000313" key="2">
    <source>
        <dbReference type="EMBL" id="CAG2186277.1"/>
    </source>
</evidence>
<proteinExistence type="predicted"/>
<dbReference type="OrthoDB" id="10412561at2759"/>
<dbReference type="Proteomes" id="UP000683360">
    <property type="component" value="Unassembled WGS sequence"/>
</dbReference>
<sequence length="235" mass="27675">MSRDHPTINLPSNKDIYKNHKQRYPYIIIGLNTDAAAGWLYLATYFFSLHHFSVSLRIVDYALSKCTPDKVYCLLEALRYEQLDYTEQQALKYGCLDISSIYRRHVIRKVFFSKDHILPFDVIDELNNQHILTSSLLPPVVYAQYLQFLCFYKLYDNENCRKSLQDIQQTIENEYFVCKYQKVSSYKLLAKAHLKIGDRISAKQCLAVADRLRDIMPFCLPEFCKKAITPKPKRY</sequence>